<evidence type="ECO:0000256" key="5">
    <source>
        <dbReference type="ARBA" id="ARBA00022842"/>
    </source>
</evidence>
<keyword evidence="7" id="KW-1185">Reference proteome</keyword>
<dbReference type="EMBL" id="CACTIH010005529">
    <property type="protein sequence ID" value="CAA2996591.1"/>
    <property type="molecule type" value="Genomic_DNA"/>
</dbReference>
<evidence type="ECO:0000256" key="2">
    <source>
        <dbReference type="ARBA" id="ARBA00022603"/>
    </source>
</evidence>
<evidence type="ECO:0000256" key="4">
    <source>
        <dbReference type="ARBA" id="ARBA00022723"/>
    </source>
</evidence>
<dbReference type="GO" id="GO:0046872">
    <property type="term" value="F:metal ion binding"/>
    <property type="evidence" value="ECO:0007669"/>
    <property type="project" value="UniProtKB-KW"/>
</dbReference>
<dbReference type="InterPro" id="IPR042086">
    <property type="entry name" value="MeTrfase_capping"/>
</dbReference>
<comment type="similarity">
    <text evidence="1">Belongs to the methyltransferase superfamily. Type-7 methyltransferase family.</text>
</comment>
<dbReference type="SUPFAM" id="SSF53335">
    <property type="entry name" value="S-adenosyl-L-methionine-dependent methyltransferases"/>
    <property type="match status" value="1"/>
</dbReference>
<keyword evidence="4" id="KW-0479">Metal-binding</keyword>
<dbReference type="OrthoDB" id="1523883at2759"/>
<gene>
    <name evidence="6" type="ORF">OLEA9_A120055</name>
</gene>
<reference evidence="6 7" key="1">
    <citation type="submission" date="2019-12" db="EMBL/GenBank/DDBJ databases">
        <authorList>
            <person name="Alioto T."/>
            <person name="Alioto T."/>
            <person name="Gomez Garrido J."/>
        </authorList>
    </citation>
    <scope>NUCLEOTIDE SEQUENCE [LARGE SCALE GENOMIC DNA]</scope>
</reference>
<dbReference type="Gene3D" id="1.10.1200.270">
    <property type="entry name" value="Methyltransferase, alpha-helical capping domain"/>
    <property type="match status" value="1"/>
</dbReference>
<dbReference type="GO" id="GO:0008168">
    <property type="term" value="F:methyltransferase activity"/>
    <property type="evidence" value="ECO:0007669"/>
    <property type="project" value="UniProtKB-KW"/>
</dbReference>
<keyword evidence="2" id="KW-0489">Methyltransferase</keyword>
<organism evidence="6 7">
    <name type="scientific">Olea europaea subsp. europaea</name>
    <dbReference type="NCBI Taxonomy" id="158383"/>
    <lineage>
        <taxon>Eukaryota</taxon>
        <taxon>Viridiplantae</taxon>
        <taxon>Streptophyta</taxon>
        <taxon>Embryophyta</taxon>
        <taxon>Tracheophyta</taxon>
        <taxon>Spermatophyta</taxon>
        <taxon>Magnoliopsida</taxon>
        <taxon>eudicotyledons</taxon>
        <taxon>Gunneridae</taxon>
        <taxon>Pentapetalae</taxon>
        <taxon>asterids</taxon>
        <taxon>lamiids</taxon>
        <taxon>Lamiales</taxon>
        <taxon>Oleaceae</taxon>
        <taxon>Oleeae</taxon>
        <taxon>Olea</taxon>
    </lineage>
</organism>
<dbReference type="AlphaFoldDB" id="A0A8S0SV49"/>
<accession>A0A8S0SV49</accession>
<dbReference type="Gramene" id="OE9A120055T1">
    <property type="protein sequence ID" value="OE9A120055C1"/>
    <property type="gene ID" value="OE9A120055"/>
</dbReference>
<dbReference type="Pfam" id="PF03492">
    <property type="entry name" value="Methyltransf_7"/>
    <property type="match status" value="1"/>
</dbReference>
<sequence>MSESTAVSSHTEMDVEKFKEPSSTYHMLGGDDPHSYAQNSEYQKQLVVSAEEWICKLIDKHLDIEKPAFDPYMTFRIADFGCSIGPNTFFAIENIIKAVENKYKYNIKNPRIPEYHVFFNDHVDNDFNTLFRNIPTTRKYFPAGVPGSFHGRLFPNTTLHFAHCSTALHWLSRIPKEVIEVNSIAFNKGRIHYGGAAKEVKDAYSTQYRKDIDSFLSARAQELVLEGLMVLVILCFPDGVPPSESSIGIGFDIFGSCLEDMARTGKITEEQVDSFNLPFYYPSPSELKALIEENGCFTLERIERLISPMKIEKPNLKIVTKGCVSHLRAVIGGLVKEHFGNEIVEELFQLHMKKLGENPMMFDEKYRKETNYFLFLKQKSHL</sequence>
<evidence type="ECO:0000313" key="7">
    <source>
        <dbReference type="Proteomes" id="UP000594638"/>
    </source>
</evidence>
<keyword evidence="5" id="KW-0460">Magnesium</keyword>
<dbReference type="PANTHER" id="PTHR31009">
    <property type="entry name" value="S-ADENOSYL-L-METHIONINE:CARBOXYL METHYLTRANSFERASE FAMILY PROTEIN"/>
    <property type="match status" value="1"/>
</dbReference>
<protein>
    <submittedName>
        <fullName evidence="6">Loganate O-methyltransferase</fullName>
    </submittedName>
</protein>
<dbReference type="GO" id="GO:0032259">
    <property type="term" value="P:methylation"/>
    <property type="evidence" value="ECO:0007669"/>
    <property type="project" value="UniProtKB-KW"/>
</dbReference>
<evidence type="ECO:0000256" key="3">
    <source>
        <dbReference type="ARBA" id="ARBA00022679"/>
    </source>
</evidence>
<name>A0A8S0SV49_OLEEU</name>
<keyword evidence="3" id="KW-0808">Transferase</keyword>
<evidence type="ECO:0000256" key="1">
    <source>
        <dbReference type="ARBA" id="ARBA00007967"/>
    </source>
</evidence>
<comment type="caution">
    <text evidence="6">The sequence shown here is derived from an EMBL/GenBank/DDBJ whole genome shotgun (WGS) entry which is preliminary data.</text>
</comment>
<dbReference type="InterPro" id="IPR005299">
    <property type="entry name" value="MeTrfase_7"/>
</dbReference>
<evidence type="ECO:0000313" key="6">
    <source>
        <dbReference type="EMBL" id="CAA2996591.1"/>
    </source>
</evidence>
<dbReference type="Proteomes" id="UP000594638">
    <property type="component" value="Unassembled WGS sequence"/>
</dbReference>
<dbReference type="InterPro" id="IPR029063">
    <property type="entry name" value="SAM-dependent_MTases_sf"/>
</dbReference>
<proteinExistence type="inferred from homology"/>
<dbReference type="Gene3D" id="3.40.50.150">
    <property type="entry name" value="Vaccinia Virus protein VP39"/>
    <property type="match status" value="1"/>
</dbReference>